<organism evidence="2 3">
    <name type="scientific">Tulasnella calospora MUT 4182</name>
    <dbReference type="NCBI Taxonomy" id="1051891"/>
    <lineage>
        <taxon>Eukaryota</taxon>
        <taxon>Fungi</taxon>
        <taxon>Dikarya</taxon>
        <taxon>Basidiomycota</taxon>
        <taxon>Agaricomycotina</taxon>
        <taxon>Agaricomycetes</taxon>
        <taxon>Cantharellales</taxon>
        <taxon>Tulasnellaceae</taxon>
        <taxon>Tulasnella</taxon>
    </lineage>
</organism>
<dbReference type="InterPro" id="IPR011009">
    <property type="entry name" value="Kinase-like_dom_sf"/>
</dbReference>
<protein>
    <recommendedName>
        <fullName evidence="1">Protein kinase domain-containing protein</fullName>
    </recommendedName>
</protein>
<dbReference type="GO" id="GO:0005524">
    <property type="term" value="F:ATP binding"/>
    <property type="evidence" value="ECO:0007669"/>
    <property type="project" value="InterPro"/>
</dbReference>
<feature type="non-terminal residue" evidence="2">
    <location>
        <position position="225"/>
    </location>
</feature>
<evidence type="ECO:0000313" key="2">
    <source>
        <dbReference type="EMBL" id="KIO17520.1"/>
    </source>
</evidence>
<dbReference type="SUPFAM" id="SSF56112">
    <property type="entry name" value="Protein kinase-like (PK-like)"/>
    <property type="match status" value="1"/>
</dbReference>
<dbReference type="GO" id="GO:0004674">
    <property type="term" value="F:protein serine/threonine kinase activity"/>
    <property type="evidence" value="ECO:0007669"/>
    <property type="project" value="TreeGrafter"/>
</dbReference>
<dbReference type="Pfam" id="PF00069">
    <property type="entry name" value="Pkinase"/>
    <property type="match status" value="1"/>
</dbReference>
<dbReference type="PANTHER" id="PTHR44329">
    <property type="entry name" value="SERINE/THREONINE-PROTEIN KINASE TNNI3K-RELATED"/>
    <property type="match status" value="1"/>
</dbReference>
<dbReference type="SMART" id="SM00220">
    <property type="entry name" value="S_TKc"/>
    <property type="match status" value="1"/>
</dbReference>
<sequence>LARELRIWARLQHPNILRLEGYHLDPNMTTAWFISPFLDHGNIKNYLAEVEGTTQLALKLITDSTKGLEYLHSLEPPVCHADIKPENILVTHQVTAVLADFGLAHLVDQHSGLTSNTTGKIRGTIRYMSPELFPFRDEGAKDDEPEEVIHTLSSDIWAFGCVVLEVLTGRIPYPRLRGDPGVLQALTQRRLPADPESLDLPGDYVVTLLKRCWELDPASRPSASE</sequence>
<dbReference type="PROSITE" id="PS00108">
    <property type="entry name" value="PROTEIN_KINASE_ST"/>
    <property type="match status" value="1"/>
</dbReference>
<dbReference type="OrthoDB" id="4062651at2759"/>
<feature type="non-terminal residue" evidence="2">
    <location>
        <position position="1"/>
    </location>
</feature>
<gene>
    <name evidence="2" type="ORF">M407DRAFT_48775</name>
</gene>
<dbReference type="Proteomes" id="UP000054248">
    <property type="component" value="Unassembled WGS sequence"/>
</dbReference>
<accession>A0A0C3PS55</accession>
<dbReference type="Gene3D" id="1.10.510.10">
    <property type="entry name" value="Transferase(Phosphotransferase) domain 1"/>
    <property type="match status" value="1"/>
</dbReference>
<dbReference type="AlphaFoldDB" id="A0A0C3PS55"/>
<dbReference type="InterPro" id="IPR008271">
    <property type="entry name" value="Ser/Thr_kinase_AS"/>
</dbReference>
<dbReference type="InterPro" id="IPR051681">
    <property type="entry name" value="Ser/Thr_Kinases-Pseudokinases"/>
</dbReference>
<proteinExistence type="predicted"/>
<reference evidence="2 3" key="1">
    <citation type="submission" date="2014-04" db="EMBL/GenBank/DDBJ databases">
        <authorList>
            <consortium name="DOE Joint Genome Institute"/>
            <person name="Kuo A."/>
            <person name="Girlanda M."/>
            <person name="Perotto S."/>
            <person name="Kohler A."/>
            <person name="Nagy L.G."/>
            <person name="Floudas D."/>
            <person name="Copeland A."/>
            <person name="Barry K.W."/>
            <person name="Cichocki N."/>
            <person name="Veneault-Fourrey C."/>
            <person name="LaButti K."/>
            <person name="Lindquist E.A."/>
            <person name="Lipzen A."/>
            <person name="Lundell T."/>
            <person name="Morin E."/>
            <person name="Murat C."/>
            <person name="Sun H."/>
            <person name="Tunlid A."/>
            <person name="Henrissat B."/>
            <person name="Grigoriev I.V."/>
            <person name="Hibbett D.S."/>
            <person name="Martin F."/>
            <person name="Nordberg H.P."/>
            <person name="Cantor M.N."/>
            <person name="Hua S.X."/>
        </authorList>
    </citation>
    <scope>NUCLEOTIDE SEQUENCE [LARGE SCALE GENOMIC DNA]</scope>
    <source>
        <strain evidence="2 3">MUT 4182</strain>
    </source>
</reference>
<keyword evidence="3" id="KW-1185">Reference proteome</keyword>
<dbReference type="STRING" id="1051891.A0A0C3PS55"/>
<dbReference type="PIRSF" id="PIRSF000654">
    <property type="entry name" value="Integrin-linked_kinase"/>
    <property type="match status" value="1"/>
</dbReference>
<dbReference type="InterPro" id="IPR000719">
    <property type="entry name" value="Prot_kinase_dom"/>
</dbReference>
<dbReference type="PROSITE" id="PS50011">
    <property type="entry name" value="PROTEIN_KINASE_DOM"/>
    <property type="match status" value="1"/>
</dbReference>
<dbReference type="EMBL" id="KN823373">
    <property type="protein sequence ID" value="KIO17520.1"/>
    <property type="molecule type" value="Genomic_DNA"/>
</dbReference>
<reference evidence="3" key="2">
    <citation type="submission" date="2015-01" db="EMBL/GenBank/DDBJ databases">
        <title>Evolutionary Origins and Diversification of the Mycorrhizal Mutualists.</title>
        <authorList>
            <consortium name="DOE Joint Genome Institute"/>
            <consortium name="Mycorrhizal Genomics Consortium"/>
            <person name="Kohler A."/>
            <person name="Kuo A."/>
            <person name="Nagy L.G."/>
            <person name="Floudas D."/>
            <person name="Copeland A."/>
            <person name="Barry K.W."/>
            <person name="Cichocki N."/>
            <person name="Veneault-Fourrey C."/>
            <person name="LaButti K."/>
            <person name="Lindquist E.A."/>
            <person name="Lipzen A."/>
            <person name="Lundell T."/>
            <person name="Morin E."/>
            <person name="Murat C."/>
            <person name="Riley R."/>
            <person name="Ohm R."/>
            <person name="Sun H."/>
            <person name="Tunlid A."/>
            <person name="Henrissat B."/>
            <person name="Grigoriev I.V."/>
            <person name="Hibbett D.S."/>
            <person name="Martin F."/>
        </authorList>
    </citation>
    <scope>NUCLEOTIDE SEQUENCE [LARGE SCALE GENOMIC DNA]</scope>
    <source>
        <strain evidence="3">MUT 4182</strain>
    </source>
</reference>
<evidence type="ECO:0000313" key="3">
    <source>
        <dbReference type="Proteomes" id="UP000054248"/>
    </source>
</evidence>
<feature type="domain" description="Protein kinase" evidence="1">
    <location>
        <begin position="1"/>
        <end position="225"/>
    </location>
</feature>
<name>A0A0C3PS55_9AGAM</name>
<dbReference type="HOGENOM" id="CLU_000288_7_18_1"/>
<evidence type="ECO:0000259" key="1">
    <source>
        <dbReference type="PROSITE" id="PS50011"/>
    </source>
</evidence>